<dbReference type="Proteomes" id="UP000247476">
    <property type="component" value="Unassembled WGS sequence"/>
</dbReference>
<proteinExistence type="predicted"/>
<dbReference type="AlphaFoldDB" id="A0A2V5KRK8"/>
<name>A0A2V5KRK8_9BACL</name>
<protein>
    <recommendedName>
        <fullName evidence="5">MotA/TolQ/ExbB proton channel domain-containing protein</fullName>
    </recommendedName>
</protein>
<reference evidence="3 4" key="1">
    <citation type="submission" date="2018-05" db="EMBL/GenBank/DDBJ databases">
        <title>Paenibacillus flagellatus sp. nov., isolated from selenium mineral soil.</title>
        <authorList>
            <person name="Dai X."/>
        </authorList>
    </citation>
    <scope>NUCLEOTIDE SEQUENCE [LARGE SCALE GENOMIC DNA]</scope>
    <source>
        <strain evidence="3 4">DXL2</strain>
    </source>
</reference>
<evidence type="ECO:0000313" key="3">
    <source>
        <dbReference type="EMBL" id="PYI51506.1"/>
    </source>
</evidence>
<keyword evidence="4" id="KW-1185">Reference proteome</keyword>
<keyword evidence="2" id="KW-0812">Transmembrane</keyword>
<dbReference type="RefSeq" id="WP_110842628.1">
    <property type="nucleotide sequence ID" value="NZ_QJVJ01000012.1"/>
</dbReference>
<keyword evidence="2" id="KW-1133">Transmembrane helix</keyword>
<feature type="transmembrane region" description="Helical" evidence="2">
    <location>
        <begin position="97"/>
        <end position="121"/>
    </location>
</feature>
<gene>
    <name evidence="3" type="ORF">DLM86_24085</name>
</gene>
<evidence type="ECO:0000313" key="4">
    <source>
        <dbReference type="Proteomes" id="UP000247476"/>
    </source>
</evidence>
<feature type="region of interest" description="Disordered" evidence="1">
    <location>
        <begin position="188"/>
        <end position="210"/>
    </location>
</feature>
<keyword evidence="2" id="KW-0472">Membrane</keyword>
<accession>A0A2V5KRK8</accession>
<feature type="transmembrane region" description="Helical" evidence="2">
    <location>
        <begin position="6"/>
        <end position="23"/>
    </location>
</feature>
<comment type="caution">
    <text evidence="3">The sequence shown here is derived from an EMBL/GenBank/DDBJ whole genome shotgun (WGS) entry which is preliminary data.</text>
</comment>
<dbReference type="EMBL" id="QJVJ01000012">
    <property type="protein sequence ID" value="PYI51506.1"/>
    <property type="molecule type" value="Genomic_DNA"/>
</dbReference>
<sequence>MVYIALAVFFVYVFVEAVRLHLLKDELEHPLASYMREWERLPGRVRRNRKRDVELRRLCYAYGRLDETELKGIRLQLTVRGGRLSYFQGAFELLTRFVLPVFTFMLGILVTTSNNLLAFVVNRPASTTGSESGSAGDLFGAVIGSLAPITTTVITLFFVALVHTWYRTAHRNKIAYHLHIVEQTIEDNSRRDAGQTQPATLAESPPSASP</sequence>
<organism evidence="3 4">
    <name type="scientific">Paenibacillus flagellatus</name>
    <dbReference type="NCBI Taxonomy" id="2211139"/>
    <lineage>
        <taxon>Bacteria</taxon>
        <taxon>Bacillati</taxon>
        <taxon>Bacillota</taxon>
        <taxon>Bacilli</taxon>
        <taxon>Bacillales</taxon>
        <taxon>Paenibacillaceae</taxon>
        <taxon>Paenibacillus</taxon>
    </lineage>
</organism>
<evidence type="ECO:0008006" key="5">
    <source>
        <dbReference type="Google" id="ProtNLM"/>
    </source>
</evidence>
<feature type="transmembrane region" description="Helical" evidence="2">
    <location>
        <begin position="141"/>
        <end position="166"/>
    </location>
</feature>
<evidence type="ECO:0000256" key="2">
    <source>
        <dbReference type="SAM" id="Phobius"/>
    </source>
</evidence>
<evidence type="ECO:0000256" key="1">
    <source>
        <dbReference type="SAM" id="MobiDB-lite"/>
    </source>
</evidence>